<dbReference type="GO" id="GO:0030246">
    <property type="term" value="F:carbohydrate binding"/>
    <property type="evidence" value="ECO:0007669"/>
    <property type="project" value="InterPro"/>
</dbReference>
<dbReference type="AlphaFoldDB" id="A0AAD9MUE1"/>
<dbReference type="InterPro" id="IPR035914">
    <property type="entry name" value="Sperma_CUB_dom_sf"/>
</dbReference>
<feature type="domain" description="SUEL-type lectin" evidence="3">
    <location>
        <begin position="301"/>
        <end position="390"/>
    </location>
</feature>
<comment type="caution">
    <text evidence="4">The sequence shown here is derived from an EMBL/GenBank/DDBJ whole genome shotgun (WGS) entry which is preliminary data.</text>
</comment>
<dbReference type="SUPFAM" id="SSF49854">
    <property type="entry name" value="Spermadhesin, CUB domain"/>
    <property type="match status" value="1"/>
</dbReference>
<feature type="compositionally biased region" description="Polar residues" evidence="1">
    <location>
        <begin position="264"/>
        <end position="277"/>
    </location>
</feature>
<proteinExistence type="predicted"/>
<feature type="compositionally biased region" description="Polar residues" evidence="1">
    <location>
        <begin position="694"/>
        <end position="707"/>
    </location>
</feature>
<evidence type="ECO:0000256" key="2">
    <source>
        <dbReference type="SAM" id="Phobius"/>
    </source>
</evidence>
<feature type="transmembrane region" description="Helical" evidence="2">
    <location>
        <begin position="1024"/>
        <end position="1048"/>
    </location>
</feature>
<feature type="region of interest" description="Disordered" evidence="1">
    <location>
        <begin position="1095"/>
        <end position="1118"/>
    </location>
</feature>
<dbReference type="EMBL" id="JAODUP010000776">
    <property type="protein sequence ID" value="KAK2144206.1"/>
    <property type="molecule type" value="Genomic_DNA"/>
</dbReference>
<feature type="region of interest" description="Disordered" evidence="1">
    <location>
        <begin position="692"/>
        <end position="729"/>
    </location>
</feature>
<feature type="region of interest" description="Disordered" evidence="1">
    <location>
        <begin position="257"/>
        <end position="293"/>
    </location>
</feature>
<sequence>MSGQSIALSIIDFGSDKYKRFVNTSTELPLYAYIKDGVHEIEIRGNPERERDIYQSETNKIALTLMKSDDLSGFFIKFRKVGCPDLTPPAHAWYKRDGDQAVIGCEWSQKTWHLCCDGHSWSGVVGNCSDIVTAATPTIEKQVELFSALWLVCVISVSVVLMVIAAVIGVVCIKKYRIKENLKKSITLKRVSGQGHYDLDPNIEMASMLYLPYKLSQEEDQQQGTLSDPHRPTSYLIPQDQVVNELTPIRMWERPLPDIPDKPLTSSTVAPSTTVRSGRTPGDGDEAVGDFNPHDTATVETCTGDTLHLKCPEQEMIVMKKAELGRMESGTCIHSNRYIGCTNDIRFLMDEMCSGREFCQSNVPSREMKQVNTKCEDFLEIYLRVEYICIRVSEPKCADDNVFELSQNEGIISSHVTGCGSSTSSLFITAMSGQSIALSIIDFGSDKYKRYVNSSTELPLYAYIKDGVHEIEIRGSPERERDIYQSKTNKITLVLMKSDDLSGFFIKFRKVGCPDLTPPAHAWYKRDEDQAVIGCEWSQKTWHLSCDGHSWSGVVGNCSDIVTAATPTTEKQVELFSALWLVCVISVSVVLMVIASVIGVVCIKKYRIKHDPRMSLTLKRVPGQGHYDLDPNIEMASMLYLPYKLSQEEDQQQGTLSDPHRPTSYLIPQDQVVNELTPIRIWERPLPDIPDKPLTSNTVAPSTTVRSGRTPGDGDEAVGDFNPHDTGTTRNYKDKVEVCPLFGEDLEIICPKSDVIVTSSARYGRMEKTRCLEVDEFIGCDNDVLLLLDQWCSGHNTCRKEIPNPELRAANKVCLRYLHMYLDVEYSCVNVISDRSLICGEKIILKESEGFVSSYIMNKKDCGTKTSPWIISALPGQVIHISIIDFGSAFYKQVINQTDDLPLYGYVEDATGKTPFFGSLERRRLLHTSKSNTVKIEIVPVTERRNMGFLLHYKKAGCPDLTPPAHAWYKRDGDQSVIGCEWSQKTWHLSCDGRSWSGVVGNCSEPVTLIPLKEKAEVENGPTLWLVSLVSVAVVVIVIVCVTGIVCIKKYRIKQDVQKSMTLQKLPCQGHYDLDPNIEMASMLYLPYKLSEESPSLQQQEQQQQQGTPSDPHRPTSYLIPQDQVVNELTPIRIWERPLPDLPDKPLADSTLCRYPMNKHGRTPGDGDEAIGNVKIQEDDAF</sequence>
<evidence type="ECO:0000259" key="3">
    <source>
        <dbReference type="PROSITE" id="PS50228"/>
    </source>
</evidence>
<keyword evidence="5" id="KW-1185">Reference proteome</keyword>
<feature type="transmembrane region" description="Helical" evidence="2">
    <location>
        <begin position="578"/>
        <end position="601"/>
    </location>
</feature>
<evidence type="ECO:0000313" key="4">
    <source>
        <dbReference type="EMBL" id="KAK2144206.1"/>
    </source>
</evidence>
<dbReference type="PANTHER" id="PTHR46780">
    <property type="entry name" value="PROTEIN EVA-1"/>
    <property type="match status" value="1"/>
</dbReference>
<dbReference type="Gene3D" id="2.60.120.740">
    <property type="match status" value="2"/>
</dbReference>
<dbReference type="InterPro" id="IPR000922">
    <property type="entry name" value="Lectin_gal-bd_dom"/>
</dbReference>
<keyword evidence="2" id="KW-0472">Membrane</keyword>
<dbReference type="InterPro" id="IPR043159">
    <property type="entry name" value="Lectin_gal-bd_sf"/>
</dbReference>
<dbReference type="CDD" id="cd22823">
    <property type="entry name" value="Gal_Rha_Lectin"/>
    <property type="match status" value="2"/>
</dbReference>
<reference evidence="4" key="1">
    <citation type="journal article" date="2023" name="Mol. Biol. Evol.">
        <title>Third-Generation Sequencing Reveals the Adaptive Role of the Epigenome in Three Deep-Sea Polychaetes.</title>
        <authorList>
            <person name="Perez M."/>
            <person name="Aroh O."/>
            <person name="Sun Y."/>
            <person name="Lan Y."/>
            <person name="Juniper S.K."/>
            <person name="Young C.R."/>
            <person name="Angers B."/>
            <person name="Qian P.Y."/>
        </authorList>
    </citation>
    <scope>NUCLEOTIDE SEQUENCE</scope>
    <source>
        <strain evidence="4">P08H-3</strain>
    </source>
</reference>
<organism evidence="4 5">
    <name type="scientific">Paralvinella palmiformis</name>
    <dbReference type="NCBI Taxonomy" id="53620"/>
    <lineage>
        <taxon>Eukaryota</taxon>
        <taxon>Metazoa</taxon>
        <taxon>Spiralia</taxon>
        <taxon>Lophotrochozoa</taxon>
        <taxon>Annelida</taxon>
        <taxon>Polychaeta</taxon>
        <taxon>Sedentaria</taxon>
        <taxon>Canalipalpata</taxon>
        <taxon>Terebellida</taxon>
        <taxon>Terebelliformia</taxon>
        <taxon>Alvinellidae</taxon>
        <taxon>Paralvinella</taxon>
    </lineage>
</organism>
<protein>
    <recommendedName>
        <fullName evidence="3">SUEL-type lectin domain-containing protein</fullName>
    </recommendedName>
</protein>
<name>A0AAD9MUE1_9ANNE</name>
<accession>A0AAD9MUE1</accession>
<dbReference type="Proteomes" id="UP001208570">
    <property type="component" value="Unassembled WGS sequence"/>
</dbReference>
<dbReference type="PROSITE" id="PS50228">
    <property type="entry name" value="SUEL_LECTIN"/>
    <property type="match status" value="1"/>
</dbReference>
<evidence type="ECO:0000256" key="1">
    <source>
        <dbReference type="SAM" id="MobiDB-lite"/>
    </source>
</evidence>
<gene>
    <name evidence="4" type="ORF">LSH36_776g00075</name>
</gene>
<feature type="region of interest" description="Disordered" evidence="1">
    <location>
        <begin position="1153"/>
        <end position="1182"/>
    </location>
</feature>
<feature type="transmembrane region" description="Helical" evidence="2">
    <location>
        <begin position="148"/>
        <end position="173"/>
    </location>
</feature>
<keyword evidence="2" id="KW-1133">Transmembrane helix</keyword>
<evidence type="ECO:0000313" key="5">
    <source>
        <dbReference type="Proteomes" id="UP001208570"/>
    </source>
</evidence>
<keyword evidence="2" id="KW-0812">Transmembrane</keyword>